<evidence type="ECO:0000256" key="3">
    <source>
        <dbReference type="ARBA" id="ARBA00022553"/>
    </source>
</evidence>
<protein>
    <recommendedName>
        <fullName evidence="2">histidine kinase</fullName>
        <ecNumber evidence="2">2.7.13.3</ecNumber>
    </recommendedName>
</protein>
<keyword evidence="11" id="KW-1185">Reference proteome</keyword>
<accession>A0A931N600</accession>
<dbReference type="SUPFAM" id="SSF55874">
    <property type="entry name" value="ATPase domain of HSP90 chaperone/DNA topoisomerase II/histidine kinase"/>
    <property type="match status" value="1"/>
</dbReference>
<dbReference type="GO" id="GO:0005524">
    <property type="term" value="F:ATP binding"/>
    <property type="evidence" value="ECO:0007669"/>
    <property type="project" value="UniProtKB-KW"/>
</dbReference>
<evidence type="ECO:0000313" key="11">
    <source>
        <dbReference type="Proteomes" id="UP000655751"/>
    </source>
</evidence>
<feature type="domain" description="Signal transduction histidine kinase subgroup 3 dimerisation and phosphoacceptor" evidence="9">
    <location>
        <begin position="163"/>
        <end position="228"/>
    </location>
</feature>
<keyword evidence="4" id="KW-0808">Transferase</keyword>
<evidence type="ECO:0000256" key="7">
    <source>
        <dbReference type="ARBA" id="ARBA00022840"/>
    </source>
</evidence>
<keyword evidence="5" id="KW-0547">Nucleotide-binding</keyword>
<dbReference type="Pfam" id="PF07730">
    <property type="entry name" value="HisKA_3"/>
    <property type="match status" value="1"/>
</dbReference>
<keyword evidence="3" id="KW-0597">Phosphoprotein</keyword>
<dbReference type="Gene3D" id="3.30.565.10">
    <property type="entry name" value="Histidine kinase-like ATPase, C-terminal domain"/>
    <property type="match status" value="1"/>
</dbReference>
<evidence type="ECO:0000256" key="6">
    <source>
        <dbReference type="ARBA" id="ARBA00022777"/>
    </source>
</evidence>
<evidence type="ECO:0000313" key="10">
    <source>
        <dbReference type="EMBL" id="MBH0780247.1"/>
    </source>
</evidence>
<evidence type="ECO:0000256" key="2">
    <source>
        <dbReference type="ARBA" id="ARBA00012438"/>
    </source>
</evidence>
<dbReference type="PANTHER" id="PTHR24421">
    <property type="entry name" value="NITRATE/NITRITE SENSOR PROTEIN NARX-RELATED"/>
    <property type="match status" value="1"/>
</dbReference>
<gene>
    <name evidence="10" type="ORF">IT779_28645</name>
</gene>
<evidence type="ECO:0000256" key="4">
    <source>
        <dbReference type="ARBA" id="ARBA00022679"/>
    </source>
</evidence>
<organism evidence="10 11">
    <name type="scientific">Nocardia bovistercoris</name>
    <dbReference type="NCBI Taxonomy" id="2785916"/>
    <lineage>
        <taxon>Bacteria</taxon>
        <taxon>Bacillati</taxon>
        <taxon>Actinomycetota</taxon>
        <taxon>Actinomycetes</taxon>
        <taxon>Mycobacteriales</taxon>
        <taxon>Nocardiaceae</taxon>
        <taxon>Nocardia</taxon>
    </lineage>
</organism>
<dbReference type="Proteomes" id="UP000655751">
    <property type="component" value="Unassembled WGS sequence"/>
</dbReference>
<evidence type="ECO:0000259" key="9">
    <source>
        <dbReference type="Pfam" id="PF07730"/>
    </source>
</evidence>
<dbReference type="EC" id="2.7.13.3" evidence="2"/>
<dbReference type="Gene3D" id="1.20.5.1930">
    <property type="match status" value="1"/>
</dbReference>
<dbReference type="InterPro" id="IPR011712">
    <property type="entry name" value="Sig_transdc_His_kin_sub3_dim/P"/>
</dbReference>
<name>A0A931N600_9NOCA</name>
<evidence type="ECO:0000256" key="1">
    <source>
        <dbReference type="ARBA" id="ARBA00000085"/>
    </source>
</evidence>
<proteinExistence type="predicted"/>
<dbReference type="EMBL" id="JADMLG010000014">
    <property type="protein sequence ID" value="MBH0780247.1"/>
    <property type="molecule type" value="Genomic_DNA"/>
</dbReference>
<dbReference type="GO" id="GO:0046983">
    <property type="term" value="F:protein dimerization activity"/>
    <property type="evidence" value="ECO:0007669"/>
    <property type="project" value="InterPro"/>
</dbReference>
<keyword evidence="7" id="KW-0067">ATP-binding</keyword>
<reference evidence="10" key="1">
    <citation type="submission" date="2020-11" db="EMBL/GenBank/DDBJ databases">
        <title>Nocardia NEAU-351.nov., a novel actinomycete isolated from the cow dung.</title>
        <authorList>
            <person name="Zhang X."/>
        </authorList>
    </citation>
    <scope>NUCLEOTIDE SEQUENCE</scope>
    <source>
        <strain evidence="10">NEAU-351</strain>
    </source>
</reference>
<evidence type="ECO:0000256" key="5">
    <source>
        <dbReference type="ARBA" id="ARBA00022741"/>
    </source>
</evidence>
<comment type="caution">
    <text evidence="10">The sequence shown here is derived from an EMBL/GenBank/DDBJ whole genome shotgun (WGS) entry which is preliminary data.</text>
</comment>
<dbReference type="GO" id="GO:0016020">
    <property type="term" value="C:membrane"/>
    <property type="evidence" value="ECO:0007669"/>
    <property type="project" value="InterPro"/>
</dbReference>
<dbReference type="CDD" id="cd16917">
    <property type="entry name" value="HATPase_UhpB-NarQ-NarX-like"/>
    <property type="match status" value="1"/>
</dbReference>
<dbReference type="InterPro" id="IPR036890">
    <property type="entry name" value="HATPase_C_sf"/>
</dbReference>
<dbReference type="GO" id="GO:0000155">
    <property type="term" value="F:phosphorelay sensor kinase activity"/>
    <property type="evidence" value="ECO:0007669"/>
    <property type="project" value="InterPro"/>
</dbReference>
<evidence type="ECO:0000256" key="8">
    <source>
        <dbReference type="ARBA" id="ARBA00023012"/>
    </source>
</evidence>
<dbReference type="RefSeq" id="WP_196152553.1">
    <property type="nucleotide sequence ID" value="NZ_JADMLG010000014.1"/>
</dbReference>
<keyword evidence="8" id="KW-0902">Two-component regulatory system</keyword>
<dbReference type="PANTHER" id="PTHR24421:SF10">
    <property type="entry name" value="NITRATE_NITRITE SENSOR PROTEIN NARQ"/>
    <property type="match status" value="1"/>
</dbReference>
<dbReference type="AlphaFoldDB" id="A0A931N600"/>
<sequence>MIATPLAQAALRSLAVPVGLGYVLARDGNGVDAALAVVTGVLVVAGSRWPVVALCGQTAALVCAHAFGQSAGLGVKVWAALALFEVGLRRPPRDQIACATALSACYVGIELWAADDAAPLPYRLALLVAAPLLAGAQIAALRRRAADAEANADLRAAAARRAERESIARDLHDVVAHHVSAIMVRVGTARHVPRLGDAEVARLLADVHAAADTALRDLHDLLHVLRDESGGGAVGSAPVENRTALPAMLADLLASAADAGLAVDGRIDPAVAALDGVRGLVLYRTAQEAITNAVKHSGDGSKVRLDIEVDAGGAATVTVDNDRRTARRARPGGHGLLGMRERLDTIGGTVEHGPHGAGWRVRAVVPPRARR</sequence>
<comment type="catalytic activity">
    <reaction evidence="1">
        <text>ATP + protein L-histidine = ADP + protein N-phospho-L-histidine.</text>
        <dbReference type="EC" id="2.7.13.3"/>
    </reaction>
</comment>
<keyword evidence="6" id="KW-0418">Kinase</keyword>
<dbReference type="InterPro" id="IPR050482">
    <property type="entry name" value="Sensor_HK_TwoCompSys"/>
</dbReference>